<protein>
    <submittedName>
        <fullName evidence="1">Uncharacterized protein</fullName>
    </submittedName>
</protein>
<dbReference type="AlphaFoldDB" id="A0A948X0L1"/>
<organism evidence="1 2">
    <name type="scientific">Candidatus Anaerobiospirillum pullicola</name>
    <dbReference type="NCBI Taxonomy" id="2838451"/>
    <lineage>
        <taxon>Bacteria</taxon>
        <taxon>Pseudomonadati</taxon>
        <taxon>Pseudomonadota</taxon>
        <taxon>Gammaproteobacteria</taxon>
        <taxon>Aeromonadales</taxon>
        <taxon>Succinivibrionaceae</taxon>
        <taxon>Anaerobiospirillum</taxon>
    </lineage>
</organism>
<evidence type="ECO:0000313" key="2">
    <source>
        <dbReference type="Proteomes" id="UP000733611"/>
    </source>
</evidence>
<dbReference type="Proteomes" id="UP000733611">
    <property type="component" value="Unassembled WGS sequence"/>
</dbReference>
<reference evidence="1" key="1">
    <citation type="journal article" date="2021" name="PeerJ">
        <title>Extensive microbial diversity within the chicken gut microbiome revealed by metagenomics and culture.</title>
        <authorList>
            <person name="Gilroy R."/>
            <person name="Ravi A."/>
            <person name="Getino M."/>
            <person name="Pursley I."/>
            <person name="Horton D.L."/>
            <person name="Alikhan N.F."/>
            <person name="Baker D."/>
            <person name="Gharbi K."/>
            <person name="Hall N."/>
            <person name="Watson M."/>
            <person name="Adriaenssens E.M."/>
            <person name="Foster-Nyarko E."/>
            <person name="Jarju S."/>
            <person name="Secka A."/>
            <person name="Antonio M."/>
            <person name="Oren A."/>
            <person name="Chaudhuri R.R."/>
            <person name="La Ragione R."/>
            <person name="Hildebrand F."/>
            <person name="Pallen M.J."/>
        </authorList>
    </citation>
    <scope>NUCLEOTIDE SEQUENCE</scope>
    <source>
        <strain evidence="1">378</strain>
    </source>
</reference>
<sequence>MYPANRDEILKGLEDLINSIQKILQAVDAEKAVAPEPNATTEHSAASAPQAELKVQPTAAELLFAGFADADTDADDLADTADAPHAAVRTLTPEEATPVSAAAALVIAPAETASDNTVKEIEVVEVATRVVPPVDLAKLRAEVEESESEAADADLSVLPALEVGEVEEVDSAEKAPQVDPLEVRFKICKHVIMTVDNSMGSFLDMLDTMEYHQDEKYELAKKLVADLEECTAELVAYLRLHHRY</sequence>
<accession>A0A948X0L1</accession>
<comment type="caution">
    <text evidence="1">The sequence shown here is derived from an EMBL/GenBank/DDBJ whole genome shotgun (WGS) entry which is preliminary data.</text>
</comment>
<gene>
    <name evidence="1" type="ORF">H9847_10695</name>
</gene>
<evidence type="ECO:0000313" key="1">
    <source>
        <dbReference type="EMBL" id="MBU3845309.1"/>
    </source>
</evidence>
<proteinExistence type="predicted"/>
<name>A0A948X0L1_9GAMM</name>
<reference evidence="1" key="2">
    <citation type="submission" date="2021-04" db="EMBL/GenBank/DDBJ databases">
        <authorList>
            <person name="Gilroy R."/>
        </authorList>
    </citation>
    <scope>NUCLEOTIDE SEQUENCE</scope>
    <source>
        <strain evidence="1">378</strain>
    </source>
</reference>
<dbReference type="EMBL" id="JAHLFE010000220">
    <property type="protein sequence ID" value="MBU3845309.1"/>
    <property type="molecule type" value="Genomic_DNA"/>
</dbReference>